<evidence type="ECO:0000313" key="2">
    <source>
        <dbReference type="EMBL" id="MRW94092.1"/>
    </source>
</evidence>
<accession>A0A6I2L8S5</accession>
<protein>
    <submittedName>
        <fullName evidence="2">Uncharacterized protein</fullName>
    </submittedName>
</protein>
<dbReference type="Proteomes" id="UP000433309">
    <property type="component" value="Unassembled WGS sequence"/>
</dbReference>
<feature type="region of interest" description="Disordered" evidence="1">
    <location>
        <begin position="1"/>
        <end position="35"/>
    </location>
</feature>
<dbReference type="EMBL" id="WKJK01000022">
    <property type="protein sequence ID" value="MRW94092.1"/>
    <property type="molecule type" value="Genomic_DNA"/>
</dbReference>
<gene>
    <name evidence="2" type="ORF">GJ699_29285</name>
</gene>
<name>A0A6I2L8S5_9BURK</name>
<evidence type="ECO:0000256" key="1">
    <source>
        <dbReference type="SAM" id="MobiDB-lite"/>
    </source>
</evidence>
<comment type="caution">
    <text evidence="2">The sequence shown here is derived from an EMBL/GenBank/DDBJ whole genome shotgun (WGS) entry which is preliminary data.</text>
</comment>
<reference evidence="2 3" key="1">
    <citation type="submission" date="2019-11" db="EMBL/GenBank/DDBJ databases">
        <title>Novel species isolated from a subtropical stream in China.</title>
        <authorList>
            <person name="Lu H."/>
        </authorList>
    </citation>
    <scope>NUCLEOTIDE SEQUENCE [LARGE SCALE GENOMIC DNA]</scope>
    <source>
        <strain evidence="2 3">FT80W</strain>
    </source>
</reference>
<evidence type="ECO:0000313" key="3">
    <source>
        <dbReference type="Proteomes" id="UP000433309"/>
    </source>
</evidence>
<sequence>MAWSAYAAPLAKSKAPQPPQPPQTREPSAEERSSFDDYYRQQVPANVSGGASLFAPAFDIQRRRGQPWQVIARVDSSPRHFTPDLCRQIRTSYIYDAKAPKGQRWISSAAAPEWYVWLATPNVICTAAQYTTRMDPAVNPADVTALLRQHRELLARARLLFAGNSSCARQRALTFRFSAIEPAAPANGAPAMVGMVFESDRDTRVKVAVRKHRGEYVAWNVNCAQDSAD</sequence>
<organism evidence="2 3">
    <name type="scientific">Duganella guangzhouensis</name>
    <dbReference type="NCBI Taxonomy" id="2666084"/>
    <lineage>
        <taxon>Bacteria</taxon>
        <taxon>Pseudomonadati</taxon>
        <taxon>Pseudomonadota</taxon>
        <taxon>Betaproteobacteria</taxon>
        <taxon>Burkholderiales</taxon>
        <taxon>Oxalobacteraceae</taxon>
        <taxon>Telluria group</taxon>
        <taxon>Duganella</taxon>
    </lineage>
</organism>
<keyword evidence="3" id="KW-1185">Reference proteome</keyword>
<proteinExistence type="predicted"/>
<dbReference type="AlphaFoldDB" id="A0A6I2L8S5"/>